<evidence type="ECO:0000259" key="12">
    <source>
        <dbReference type="Pfam" id="PF00534"/>
    </source>
</evidence>
<comment type="subcellular location">
    <subcellularLocation>
        <location evidence="1 11">Cell membrane</location>
        <topology evidence="1 11">Peripheral membrane protein</topology>
    </subcellularLocation>
    <subcellularLocation>
        <location evidence="11">Cytoplasm</location>
    </subcellularLocation>
    <text evidence="11">Cell membrane association requires GtfB.</text>
</comment>
<dbReference type="Proteomes" id="UP000051015">
    <property type="component" value="Unassembled WGS sequence"/>
</dbReference>
<evidence type="ECO:0000256" key="6">
    <source>
        <dbReference type="ARBA" id="ARBA00022676"/>
    </source>
</evidence>
<dbReference type="HAMAP" id="MF_01472">
    <property type="entry name" value="GtfA"/>
    <property type="match status" value="1"/>
</dbReference>
<dbReference type="Gene3D" id="3.40.50.2000">
    <property type="entry name" value="Glycogen Phosphorylase B"/>
    <property type="match status" value="2"/>
</dbReference>
<accession>A0A0R2CUL7</accession>
<dbReference type="AlphaFoldDB" id="A0A0R2CUL7"/>
<dbReference type="STRING" id="1423725.FC19_GL002153"/>
<name>A0A0R2CUL7_9LACO</name>
<comment type="catalytic activity">
    <reaction evidence="10 11">
        <text>L-seryl-[protein] + UDP-N-acetyl-alpha-D-glucosamine = 3-O-[N-acetyl-alpha-D-glucosaminyl]-L-seryl-[protein] + UDP + H(+)</text>
        <dbReference type="Rhea" id="RHEA:59872"/>
        <dbReference type="Rhea" id="RHEA-COMP:9863"/>
        <dbReference type="Rhea" id="RHEA-COMP:15471"/>
        <dbReference type="ChEBI" id="CHEBI:15378"/>
        <dbReference type="ChEBI" id="CHEBI:29999"/>
        <dbReference type="ChEBI" id="CHEBI:57705"/>
        <dbReference type="ChEBI" id="CHEBI:58223"/>
        <dbReference type="ChEBI" id="CHEBI:143279"/>
    </reaction>
</comment>
<dbReference type="PATRIC" id="fig|1423725.3.peg.2215"/>
<keyword evidence="15" id="KW-1185">Reference proteome</keyword>
<dbReference type="GO" id="GO:0005886">
    <property type="term" value="C:plasma membrane"/>
    <property type="evidence" value="ECO:0007669"/>
    <property type="project" value="UniProtKB-SubCell"/>
</dbReference>
<gene>
    <name evidence="11" type="primary">gtfA</name>
    <name evidence="14" type="ORF">FC19_GL002153</name>
</gene>
<dbReference type="Pfam" id="PF00534">
    <property type="entry name" value="Glycos_transf_1"/>
    <property type="match status" value="1"/>
</dbReference>
<dbReference type="OrthoDB" id="9765175at2"/>
<proteinExistence type="inferred from homology"/>
<dbReference type="GO" id="GO:0005737">
    <property type="term" value="C:cytoplasm"/>
    <property type="evidence" value="ECO:0007669"/>
    <property type="project" value="UniProtKB-SubCell"/>
</dbReference>
<dbReference type="PANTHER" id="PTHR12526">
    <property type="entry name" value="GLYCOSYLTRANSFERASE"/>
    <property type="match status" value="1"/>
</dbReference>
<comment type="caution">
    <text evidence="11">Lacks conserved residue(s) required for the propagation of feature annotation.</text>
</comment>
<evidence type="ECO:0000256" key="4">
    <source>
        <dbReference type="ARBA" id="ARBA00022475"/>
    </source>
</evidence>
<dbReference type="Pfam" id="PF22145">
    <property type="entry name" value="GtfA_EBD"/>
    <property type="match status" value="1"/>
</dbReference>
<keyword evidence="7 11" id="KW-0808">Transferase</keyword>
<evidence type="ECO:0000259" key="13">
    <source>
        <dbReference type="Pfam" id="PF22145"/>
    </source>
</evidence>
<evidence type="ECO:0000256" key="7">
    <source>
        <dbReference type="ARBA" id="ARBA00022679"/>
    </source>
</evidence>
<organism evidence="14 15">
    <name type="scientific">Liquorilactobacillus aquaticus DSM 21051</name>
    <dbReference type="NCBI Taxonomy" id="1423725"/>
    <lineage>
        <taxon>Bacteria</taxon>
        <taxon>Bacillati</taxon>
        <taxon>Bacillota</taxon>
        <taxon>Bacilli</taxon>
        <taxon>Lactobacillales</taxon>
        <taxon>Lactobacillaceae</taxon>
        <taxon>Liquorilactobacillus</taxon>
    </lineage>
</organism>
<comment type="function">
    <text evidence="11">Required for polymorphic O-glycosylation of the serine-rich repeat protein in this bacteria. Catalyzes the first step in glycosylation by transferring N-acetylglucosamine from UDP-GlcNAc to serine residues in the substrate protein. Part of the accessory SecA2/SecY2 system specifically required to export serine-rich repeat cell wall proteins usually encoded upstream in the same operon.</text>
</comment>
<evidence type="ECO:0000256" key="3">
    <source>
        <dbReference type="ARBA" id="ARBA00009481"/>
    </source>
</evidence>
<dbReference type="RefSeq" id="WP_057876777.1">
    <property type="nucleotide sequence ID" value="NZ_AYZD01000033.1"/>
</dbReference>
<feature type="binding site" evidence="11">
    <location>
        <begin position="16"/>
        <end position="19"/>
    </location>
    <ligand>
        <name>UDP</name>
        <dbReference type="ChEBI" id="CHEBI:58223"/>
    </ligand>
</feature>
<evidence type="ECO:0000313" key="15">
    <source>
        <dbReference type="Proteomes" id="UP000051015"/>
    </source>
</evidence>
<dbReference type="GO" id="GO:0000166">
    <property type="term" value="F:nucleotide binding"/>
    <property type="evidence" value="ECO:0007669"/>
    <property type="project" value="UniProtKB-KW"/>
</dbReference>
<keyword evidence="8 11" id="KW-0547">Nucleotide-binding</keyword>
<evidence type="ECO:0000256" key="5">
    <source>
        <dbReference type="ARBA" id="ARBA00022490"/>
    </source>
</evidence>
<feature type="domain" description="GtfA extended beta-sheet meander" evidence="13">
    <location>
        <begin position="100"/>
        <end position="193"/>
    </location>
</feature>
<evidence type="ECO:0000256" key="2">
    <source>
        <dbReference type="ARBA" id="ARBA00004922"/>
    </source>
</evidence>
<evidence type="ECO:0000256" key="11">
    <source>
        <dbReference type="HAMAP-Rule" id="MF_01472"/>
    </source>
</evidence>
<comment type="subunit">
    <text evidence="11">Forms a heterotetramer with 2 subunits each of GtfA and GtfB. Part of the accessory SecA2/SecY2 protein translocation apparatus.</text>
</comment>
<evidence type="ECO:0000256" key="8">
    <source>
        <dbReference type="ARBA" id="ARBA00022741"/>
    </source>
</evidence>
<evidence type="ECO:0000256" key="1">
    <source>
        <dbReference type="ARBA" id="ARBA00004202"/>
    </source>
</evidence>
<comment type="pathway">
    <text evidence="2 11">Protein modification; protein glycosylation.</text>
</comment>
<dbReference type="InterPro" id="IPR054396">
    <property type="entry name" value="GtfA_EBD"/>
</dbReference>
<dbReference type="UniPathway" id="UPA00378"/>
<dbReference type="EC" id="2.4.1.-" evidence="11"/>
<dbReference type="EMBL" id="AYZD01000033">
    <property type="protein sequence ID" value="KRM95061.1"/>
    <property type="molecule type" value="Genomic_DNA"/>
</dbReference>
<evidence type="ECO:0000256" key="10">
    <source>
        <dbReference type="ARBA" id="ARBA00052053"/>
    </source>
</evidence>
<dbReference type="CDD" id="cd04949">
    <property type="entry name" value="GT4_GtfA-like"/>
    <property type="match status" value="1"/>
</dbReference>
<dbReference type="InterPro" id="IPR001296">
    <property type="entry name" value="Glyco_trans_1"/>
</dbReference>
<dbReference type="PANTHER" id="PTHR12526:SF629">
    <property type="entry name" value="TEICHURONIC ACID BIOSYNTHESIS GLYCOSYLTRANSFERASE TUAH-RELATED"/>
    <property type="match status" value="1"/>
</dbReference>
<dbReference type="NCBIfam" id="TIGR02918">
    <property type="entry name" value="accessory Sec system glycosyltransferase GtfA"/>
    <property type="match status" value="1"/>
</dbReference>
<dbReference type="FunFam" id="3.40.50.2000:FF:000196">
    <property type="entry name" value="UDP-N-acetylglucosamine--peptide N-acetylglucosaminyltransferase GtfA subunit"/>
    <property type="match status" value="1"/>
</dbReference>
<keyword evidence="6 11" id="KW-0328">Glycosyltransferase</keyword>
<reference evidence="14 15" key="1">
    <citation type="journal article" date="2015" name="Genome Announc.">
        <title>Expanding the biotechnology potential of lactobacilli through comparative genomics of 213 strains and associated genera.</title>
        <authorList>
            <person name="Sun Z."/>
            <person name="Harris H.M."/>
            <person name="McCann A."/>
            <person name="Guo C."/>
            <person name="Argimon S."/>
            <person name="Zhang W."/>
            <person name="Yang X."/>
            <person name="Jeffery I.B."/>
            <person name="Cooney J.C."/>
            <person name="Kagawa T.F."/>
            <person name="Liu W."/>
            <person name="Song Y."/>
            <person name="Salvetti E."/>
            <person name="Wrobel A."/>
            <person name="Rasinkangas P."/>
            <person name="Parkhill J."/>
            <person name="Rea M.C."/>
            <person name="O'Sullivan O."/>
            <person name="Ritari J."/>
            <person name="Douillard F.P."/>
            <person name="Paul Ross R."/>
            <person name="Yang R."/>
            <person name="Briner A.E."/>
            <person name="Felis G.E."/>
            <person name="de Vos W.M."/>
            <person name="Barrangou R."/>
            <person name="Klaenhammer T.R."/>
            <person name="Caufield P.W."/>
            <person name="Cui Y."/>
            <person name="Zhang H."/>
            <person name="O'Toole P.W."/>
        </authorList>
    </citation>
    <scope>NUCLEOTIDE SEQUENCE [LARGE SCALE GENOMIC DNA]</scope>
    <source>
        <strain evidence="14 15">DSM 21051</strain>
    </source>
</reference>
<dbReference type="GO" id="GO:0017122">
    <property type="term" value="C:protein N-acetylglucosaminyltransferase complex"/>
    <property type="evidence" value="ECO:0007669"/>
    <property type="project" value="UniProtKB-UniRule"/>
</dbReference>
<evidence type="ECO:0000313" key="14">
    <source>
        <dbReference type="EMBL" id="KRM95061.1"/>
    </source>
</evidence>
<comment type="caution">
    <text evidence="14">The sequence shown here is derived from an EMBL/GenBank/DDBJ whole genome shotgun (WGS) entry which is preliminary data.</text>
</comment>
<keyword evidence="5 11" id="KW-0963">Cytoplasm</keyword>
<keyword evidence="9 11" id="KW-0472">Membrane</keyword>
<feature type="binding site" evidence="11">
    <location>
        <begin position="406"/>
        <end position="409"/>
    </location>
    <ligand>
        <name>N-acetyl-D-glucosamine</name>
        <dbReference type="ChEBI" id="CHEBI:506227"/>
    </ligand>
</feature>
<comment type="similarity">
    <text evidence="3 11">Belongs to the glycosyltransferase group 1 family. Glycosyltransferase 4 subfamily.</text>
</comment>
<sequence length="501" mass="58274">MTVYNFNLGIGWASSGVEYAQAYRARLLRNIKQSAKFVFTDLILNENIEHMTKNIGFTDNEIIWLYQYFTDVKISPTTYTLKQLEKSINFKKRKGTIEHEGAKIVRYHFEKENKFVTAFLKEPSSNIVERVEHVSHDFLIRKDYFTYTKLLSEYYTPRDNRAYLYQRRFFNEDGSIAYEQIVDGTNEFYRMKDRILYSKIELINYFLEKLALTSKDVLLLDRATSMGQSVFRNRGAARLGVVVHAEHFSENASDDKNILWNNYYEYQFDYARYVDFFITATDVQNKLMKEHFKKYCTYVPDVVTIPVGSLDKLRYPEKKRKPRTLITASRLASEKHIDWLILAVVKAHKSIPQLVLDIYGSGGEHDKLLALINYNKAGSYIHLKGHMDLTEVYKNYEAYITASTSEGFGLTLLEAVGSGLPLIGLNVRYGNQTFIENGQNGFLIQYRGNPSLAEITDEISAKILKLFKSDNLHSFSKSSYLIGKKYLEHEVEQKWERLLEG</sequence>
<evidence type="ECO:0000256" key="9">
    <source>
        <dbReference type="ARBA" id="ARBA00023136"/>
    </source>
</evidence>
<feature type="binding site" evidence="11">
    <location>
        <position position="244"/>
    </location>
    <ligand>
        <name>N-acetyl-D-glucosamine</name>
        <dbReference type="ChEBI" id="CHEBI:506227"/>
    </ligand>
</feature>
<dbReference type="GO" id="GO:0016757">
    <property type="term" value="F:glycosyltransferase activity"/>
    <property type="evidence" value="ECO:0007669"/>
    <property type="project" value="UniProtKB-UniRule"/>
</dbReference>
<dbReference type="InterPro" id="IPR014267">
    <property type="entry name" value="GtfA"/>
</dbReference>
<keyword evidence="4 11" id="KW-1003">Cell membrane</keyword>
<feature type="domain" description="Glycosyl transferase family 1" evidence="12">
    <location>
        <begin position="317"/>
        <end position="449"/>
    </location>
</feature>
<protein>
    <recommendedName>
        <fullName evidence="11">UDP-N-acetylglucosamine--peptide N-acetylglucosaminyltransferase GtfA subunit</fullName>
        <ecNumber evidence="11">2.4.1.-</ecNumber>
    </recommendedName>
    <alternativeName>
        <fullName evidence="11">Glycosyltransferase GtfA</fullName>
    </alternativeName>
</protein>
<dbReference type="SUPFAM" id="SSF53756">
    <property type="entry name" value="UDP-Glycosyltransferase/glycogen phosphorylase"/>
    <property type="match status" value="1"/>
</dbReference>